<evidence type="ECO:0000313" key="2">
    <source>
        <dbReference type="EMBL" id="RGP62820.1"/>
    </source>
</evidence>
<evidence type="ECO:0000256" key="1">
    <source>
        <dbReference type="SAM" id="MobiDB-lite"/>
    </source>
</evidence>
<evidence type="ECO:0000313" key="3">
    <source>
        <dbReference type="Proteomes" id="UP000266152"/>
    </source>
</evidence>
<reference evidence="2 3" key="1">
    <citation type="journal article" date="2018" name="PLoS Pathog.">
        <title>Evolution of structural diversity of trichothecenes, a family of toxins produced by plant pathogenic and entomopathogenic fungi.</title>
        <authorList>
            <person name="Proctor R.H."/>
            <person name="McCormick S.P."/>
            <person name="Kim H.S."/>
            <person name="Cardoza R.E."/>
            <person name="Stanley A.M."/>
            <person name="Lindo L."/>
            <person name="Kelly A."/>
            <person name="Brown D.W."/>
            <person name="Lee T."/>
            <person name="Vaughan M.M."/>
            <person name="Alexander N.J."/>
            <person name="Busman M."/>
            <person name="Gutierrez S."/>
        </authorList>
    </citation>
    <scope>NUCLEOTIDE SEQUENCE [LARGE SCALE GENOMIC DNA]</scope>
    <source>
        <strain evidence="2 3">NRRL 3299</strain>
    </source>
</reference>
<dbReference type="EMBL" id="PXOF01000141">
    <property type="protein sequence ID" value="RGP62820.1"/>
    <property type="molecule type" value="Genomic_DNA"/>
</dbReference>
<keyword evidence="3" id="KW-1185">Reference proteome</keyword>
<accession>A0A395RRQ7</accession>
<protein>
    <submittedName>
        <fullName evidence="2">Uncharacterized protein</fullName>
    </submittedName>
</protein>
<feature type="region of interest" description="Disordered" evidence="1">
    <location>
        <begin position="38"/>
        <end position="78"/>
    </location>
</feature>
<gene>
    <name evidence="2" type="ORF">FSPOR_9011</name>
</gene>
<comment type="caution">
    <text evidence="2">The sequence shown here is derived from an EMBL/GenBank/DDBJ whole genome shotgun (WGS) entry which is preliminary data.</text>
</comment>
<organism evidence="2 3">
    <name type="scientific">Fusarium sporotrichioides</name>
    <dbReference type="NCBI Taxonomy" id="5514"/>
    <lineage>
        <taxon>Eukaryota</taxon>
        <taxon>Fungi</taxon>
        <taxon>Dikarya</taxon>
        <taxon>Ascomycota</taxon>
        <taxon>Pezizomycotina</taxon>
        <taxon>Sordariomycetes</taxon>
        <taxon>Hypocreomycetidae</taxon>
        <taxon>Hypocreales</taxon>
        <taxon>Nectriaceae</taxon>
        <taxon>Fusarium</taxon>
    </lineage>
</organism>
<proteinExistence type="predicted"/>
<dbReference type="AlphaFoldDB" id="A0A395RRQ7"/>
<sequence length="286" mass="33127">MSSSTRPRAIPSDSQLRDMITEVFAANNLDLRLPERISNNRSGITPSSNRSGTIILSSNRSREVPPSTGWSREVPPNTRYREMPSDFQLAQLSCFRRSVLCRDISEGLHNLLAKNRRGHAPDHDSLLQRYHIVRMESYNPVLGQTMKWETCDREPGVGCCHPDLRCFDPNECVTMYMDNFCLREDAFQDAWQESKQASRVFAVYKDCVPNRYARGWSHAVTNIFRILYTNSSLTETEWDPTVHGVLYWNCFWGFETFANDLFHEIMAVRTKENTREFCAGRRHLSD</sequence>
<dbReference type="Proteomes" id="UP000266152">
    <property type="component" value="Unassembled WGS sequence"/>
</dbReference>
<feature type="compositionally biased region" description="Polar residues" evidence="1">
    <location>
        <begin position="38"/>
        <end position="59"/>
    </location>
</feature>
<name>A0A395RRQ7_FUSSP</name>